<evidence type="ECO:0000256" key="4">
    <source>
        <dbReference type="ARBA" id="ARBA00022617"/>
    </source>
</evidence>
<dbReference type="Pfam" id="PF03098">
    <property type="entry name" value="An_peroxidase"/>
    <property type="match status" value="1"/>
</dbReference>
<dbReference type="AlphaFoldDB" id="A0AA38MSQ1"/>
<dbReference type="Proteomes" id="UP001168821">
    <property type="component" value="Unassembled WGS sequence"/>
</dbReference>
<evidence type="ECO:0000256" key="6">
    <source>
        <dbReference type="ARBA" id="ARBA00023002"/>
    </source>
</evidence>
<keyword evidence="10" id="KW-1185">Reference proteome</keyword>
<dbReference type="PROSITE" id="PS50292">
    <property type="entry name" value="PEROXIDASE_3"/>
    <property type="match status" value="1"/>
</dbReference>
<sequence length="742" mass="84367">MMSRKLAMPLLGVLLWVFFIHAGTFATATLLPQPITGIGTPTKGDQSIIRLHPDGLKITEKDLNRSVSYGHSIVNRLLRLETNLAWSDVHVKKGTPSHGQLIVSNPDEEALRQGREALVASKATLHLMNMFCHKYHMSPSDCAKYITSYTFVSTPLESSCKKFHKSCSQEDILSSYRSIDGSCNHKFDSTQGSAFTSYKRLLYPDYLDGIQAPRRAVSKKALPSARRISASLVKTGGTVFDWTLAMPEWSQFVEHDLSHTATSKMVHSDNTIECCAPSGNHLSPRYIHPFCSPISIPYDDESYSQHDLDCMTYVRSVPAFPTDCTFGPLEQVNQATHYLDGSQIYGSTMKRSAVLRSFEYGQLRMTEKFKKMYLPLSTHPTDDCQLTDDDTVCFISGDSRVNVVPQLTAIHTLWLREHNRIAKELSGLNPSWDDEILFQEARRIVIAEIQHITYDEWLPLILGKKYFNKIQKYSNYDENVNPSVSNGFATASVRVFSTLIDGNLRLYKENRLVNSSLNLRNHFNNPSVIEEPQYLDALIRGLATQPSRKLNLRFAEDVSTHLYSNGAYGYDLFSLDIQRGRDHGLPPYNSYRTLCGLPEARTFDDLSDVMSAEVINSLSEAYGSPRDIDLIVGGILERPSSESLFGPTFLCIFADQFLRTRRGDRYFYTNEYQPAPFSKAQIREIEKVTLARIFCDNGDDIQQMQRNVFKKISQSNKLYDCDSDYIPKMNLKVWMDSRRKYY</sequence>
<keyword evidence="7" id="KW-0408">Iron</keyword>
<organism evidence="9 10">
    <name type="scientific">Zophobas morio</name>
    <dbReference type="NCBI Taxonomy" id="2755281"/>
    <lineage>
        <taxon>Eukaryota</taxon>
        <taxon>Metazoa</taxon>
        <taxon>Ecdysozoa</taxon>
        <taxon>Arthropoda</taxon>
        <taxon>Hexapoda</taxon>
        <taxon>Insecta</taxon>
        <taxon>Pterygota</taxon>
        <taxon>Neoptera</taxon>
        <taxon>Endopterygota</taxon>
        <taxon>Coleoptera</taxon>
        <taxon>Polyphaga</taxon>
        <taxon>Cucujiformia</taxon>
        <taxon>Tenebrionidae</taxon>
        <taxon>Zophobas</taxon>
    </lineage>
</organism>
<dbReference type="InterPro" id="IPR010255">
    <property type="entry name" value="Haem_peroxidase_sf"/>
</dbReference>
<dbReference type="SUPFAM" id="SSF48113">
    <property type="entry name" value="Heme-dependent peroxidases"/>
    <property type="match status" value="1"/>
</dbReference>
<evidence type="ECO:0008006" key="11">
    <source>
        <dbReference type="Google" id="ProtNLM"/>
    </source>
</evidence>
<reference evidence="9" key="1">
    <citation type="journal article" date="2023" name="G3 (Bethesda)">
        <title>Whole genome assemblies of Zophobas morio and Tenebrio molitor.</title>
        <authorList>
            <person name="Kaur S."/>
            <person name="Stinson S.A."/>
            <person name="diCenzo G.C."/>
        </authorList>
    </citation>
    <scope>NUCLEOTIDE SEQUENCE</scope>
    <source>
        <strain evidence="9">QUZm001</strain>
    </source>
</reference>
<dbReference type="InterPro" id="IPR019791">
    <property type="entry name" value="Haem_peroxidase_animal"/>
</dbReference>
<evidence type="ECO:0000256" key="2">
    <source>
        <dbReference type="ARBA" id="ARBA00022525"/>
    </source>
</evidence>
<feature type="chain" id="PRO_5041375576" description="Peroxidase" evidence="8">
    <location>
        <begin position="27"/>
        <end position="742"/>
    </location>
</feature>
<comment type="caution">
    <text evidence="9">The sequence shown here is derived from an EMBL/GenBank/DDBJ whole genome shotgun (WGS) entry which is preliminary data.</text>
</comment>
<keyword evidence="4" id="KW-0479">Metal-binding</keyword>
<dbReference type="CDD" id="cd09823">
    <property type="entry name" value="peroxinectin_like"/>
    <property type="match status" value="1"/>
</dbReference>
<dbReference type="GO" id="GO:0022412">
    <property type="term" value="P:cellular process involved in reproduction in multicellular organism"/>
    <property type="evidence" value="ECO:0007669"/>
    <property type="project" value="UniProtKB-ARBA"/>
</dbReference>
<evidence type="ECO:0000313" key="10">
    <source>
        <dbReference type="Proteomes" id="UP001168821"/>
    </source>
</evidence>
<dbReference type="FunFam" id="1.10.640.10:FF:000003">
    <property type="entry name" value="chorion peroxidase"/>
    <property type="match status" value="1"/>
</dbReference>
<keyword evidence="6" id="KW-0560">Oxidoreductase</keyword>
<proteinExistence type="predicted"/>
<protein>
    <recommendedName>
        <fullName evidence="11">Peroxidase</fullName>
    </recommendedName>
</protein>
<evidence type="ECO:0000256" key="5">
    <source>
        <dbReference type="ARBA" id="ARBA00022729"/>
    </source>
</evidence>
<dbReference type="GO" id="GO:0020037">
    <property type="term" value="F:heme binding"/>
    <property type="evidence" value="ECO:0007669"/>
    <property type="project" value="InterPro"/>
</dbReference>
<evidence type="ECO:0000256" key="3">
    <source>
        <dbReference type="ARBA" id="ARBA00022559"/>
    </source>
</evidence>
<dbReference type="PRINTS" id="PR00457">
    <property type="entry name" value="ANPEROXIDASE"/>
</dbReference>
<dbReference type="PANTHER" id="PTHR11475:SF125">
    <property type="entry name" value="GH11385P"/>
    <property type="match status" value="1"/>
</dbReference>
<gene>
    <name evidence="9" type="ORF">Zmor_001537</name>
</gene>
<evidence type="ECO:0000313" key="9">
    <source>
        <dbReference type="EMBL" id="KAJ3666082.1"/>
    </source>
</evidence>
<dbReference type="GO" id="GO:0004601">
    <property type="term" value="F:peroxidase activity"/>
    <property type="evidence" value="ECO:0007669"/>
    <property type="project" value="UniProtKB-KW"/>
</dbReference>
<dbReference type="Gene3D" id="1.10.640.10">
    <property type="entry name" value="Haem peroxidase domain superfamily, animal type"/>
    <property type="match status" value="1"/>
</dbReference>
<comment type="subcellular location">
    <subcellularLocation>
        <location evidence="1">Secreted</location>
    </subcellularLocation>
</comment>
<evidence type="ECO:0000256" key="1">
    <source>
        <dbReference type="ARBA" id="ARBA00004613"/>
    </source>
</evidence>
<dbReference type="GO" id="GO:0006979">
    <property type="term" value="P:response to oxidative stress"/>
    <property type="evidence" value="ECO:0007669"/>
    <property type="project" value="InterPro"/>
</dbReference>
<name>A0AA38MSQ1_9CUCU</name>
<dbReference type="EMBL" id="JALNTZ010000001">
    <property type="protein sequence ID" value="KAJ3666082.1"/>
    <property type="molecule type" value="Genomic_DNA"/>
</dbReference>
<keyword evidence="4" id="KW-0349">Heme</keyword>
<dbReference type="PANTHER" id="PTHR11475">
    <property type="entry name" value="OXIDASE/PEROXIDASE"/>
    <property type="match status" value="1"/>
</dbReference>
<evidence type="ECO:0000256" key="8">
    <source>
        <dbReference type="SAM" id="SignalP"/>
    </source>
</evidence>
<accession>A0AA38MSQ1</accession>
<keyword evidence="3" id="KW-0575">Peroxidase</keyword>
<keyword evidence="2" id="KW-0964">Secreted</keyword>
<dbReference type="InterPro" id="IPR037120">
    <property type="entry name" value="Haem_peroxidase_sf_animal"/>
</dbReference>
<dbReference type="GO" id="GO:0005576">
    <property type="term" value="C:extracellular region"/>
    <property type="evidence" value="ECO:0007669"/>
    <property type="project" value="UniProtKB-SubCell"/>
</dbReference>
<feature type="signal peptide" evidence="8">
    <location>
        <begin position="1"/>
        <end position="26"/>
    </location>
</feature>
<evidence type="ECO:0000256" key="7">
    <source>
        <dbReference type="ARBA" id="ARBA00023004"/>
    </source>
</evidence>
<keyword evidence="5 8" id="KW-0732">Signal</keyword>